<dbReference type="SUPFAM" id="SSF142433">
    <property type="entry name" value="CinA-like"/>
    <property type="match status" value="1"/>
</dbReference>
<organism evidence="2 3">
    <name type="scientific">Marinitenerispora sediminis</name>
    <dbReference type="NCBI Taxonomy" id="1931232"/>
    <lineage>
        <taxon>Bacteria</taxon>
        <taxon>Bacillati</taxon>
        <taxon>Actinomycetota</taxon>
        <taxon>Actinomycetes</taxon>
        <taxon>Streptosporangiales</taxon>
        <taxon>Nocardiopsidaceae</taxon>
        <taxon>Marinitenerispora</taxon>
    </lineage>
</organism>
<gene>
    <name evidence="2" type="ORF">DEF24_10490</name>
</gene>
<dbReference type="Pfam" id="PF02464">
    <property type="entry name" value="CinA"/>
    <property type="match status" value="1"/>
</dbReference>
<protein>
    <submittedName>
        <fullName evidence="2">Damage-inducible protein CinA</fullName>
    </submittedName>
</protein>
<proteinExistence type="predicted"/>
<feature type="domain" description="CinA C-terminal" evidence="1">
    <location>
        <begin position="21"/>
        <end position="171"/>
    </location>
</feature>
<evidence type="ECO:0000259" key="1">
    <source>
        <dbReference type="Pfam" id="PF02464"/>
    </source>
</evidence>
<dbReference type="InterPro" id="IPR036653">
    <property type="entry name" value="CinA-like_C"/>
</dbReference>
<dbReference type="OrthoDB" id="1253990at2"/>
<dbReference type="AlphaFoldDB" id="A0A368T6T3"/>
<evidence type="ECO:0000313" key="3">
    <source>
        <dbReference type="Proteomes" id="UP000253318"/>
    </source>
</evidence>
<reference evidence="2 3" key="1">
    <citation type="submission" date="2018-04" db="EMBL/GenBank/DDBJ databases">
        <title>Novel actinobacteria from marine sediment.</title>
        <authorList>
            <person name="Ng Z.Y."/>
            <person name="Tan G.Y.A."/>
        </authorList>
    </citation>
    <scope>NUCLEOTIDE SEQUENCE [LARGE SCALE GENOMIC DNA]</scope>
    <source>
        <strain evidence="2 3">TPS81</strain>
    </source>
</reference>
<keyword evidence="3" id="KW-1185">Reference proteome</keyword>
<dbReference type="Gene3D" id="3.90.950.20">
    <property type="entry name" value="CinA-like"/>
    <property type="match status" value="1"/>
</dbReference>
<dbReference type="NCBIfam" id="TIGR00199">
    <property type="entry name" value="PncC_domain"/>
    <property type="match status" value="1"/>
</dbReference>
<dbReference type="EMBL" id="QEIN01000066">
    <property type="protein sequence ID" value="RCV59225.1"/>
    <property type="molecule type" value="Genomic_DNA"/>
</dbReference>
<sequence>MRPSPVHVSRVSETGDPLYRVAVDVHRGLAAGSATVATAESLTGGLIGAVLTDVAGASATFRGGVIAYATPAKAELLGVPAALLAEHGAVHPDVAYHMAVGARRALVATYGLAVTGVAGPEPQDGRPVGTVFVGVAGPDDQVTVRELRLGGDRAGIRRATVESALRTLHQIVTGTTFK</sequence>
<dbReference type="Proteomes" id="UP000253318">
    <property type="component" value="Unassembled WGS sequence"/>
</dbReference>
<name>A0A368T6T3_9ACTN</name>
<accession>A0A368T6T3</accession>
<evidence type="ECO:0000313" key="2">
    <source>
        <dbReference type="EMBL" id="RCV59225.1"/>
    </source>
</evidence>
<comment type="caution">
    <text evidence="2">The sequence shown here is derived from an EMBL/GenBank/DDBJ whole genome shotgun (WGS) entry which is preliminary data.</text>
</comment>
<dbReference type="InterPro" id="IPR008136">
    <property type="entry name" value="CinA_C"/>
</dbReference>